<evidence type="ECO:0000256" key="1">
    <source>
        <dbReference type="ARBA" id="ARBA00007292"/>
    </source>
</evidence>
<keyword evidence="4" id="KW-0732">Signal</keyword>
<dbReference type="Gene3D" id="3.15.20.10">
    <property type="entry name" value="Bactericidal permeability-increasing protein, domain 2"/>
    <property type="match status" value="1"/>
</dbReference>
<comment type="similarity">
    <text evidence="1">Belongs to the BPI/LBP/Plunc superfamily. BPI/LBP family.</text>
</comment>
<keyword evidence="2" id="KW-1015">Disulfide bond</keyword>
<evidence type="ECO:0000259" key="6">
    <source>
        <dbReference type="SMART" id="SM00329"/>
    </source>
</evidence>
<feature type="compositionally biased region" description="Low complexity" evidence="3">
    <location>
        <begin position="423"/>
        <end position="434"/>
    </location>
</feature>
<sequence length="805" mass="87143">SGVNHSLLMVLLYSICLLTWVTLVSSGGAPHAFVAPNAVGPYRGPVLAGGPQGRCIGPGCGPDFNPALLGGTRGYPGIRARMNARMFQYASQLVGEILNKEIQRARIPDITQSTKPTIDGCIMLYNAYVSRYRCPQRVVVFPKASNHLVLQVQNLDVGVTGNLGGQINVLVPIPITGVAQINIHGVTMSVEVSIEHGPQGPIISICSCSAHVQYVDVCIENGGFVGSLANSMFRRQISDMVRQALPNELCKMLPKIVNEKINSRASSIPQAIALTQLAMLAGSGLSAAPPKPDPAFCEHQCGIKMSALAPTSSAQSAPLVAPQIPTGAYGNSTKFVAARSIPARRENEHLRTAGFTLRRQINHPRSDARPQTVRRSALSTAPLRREKRATEIVLPRTPSVLPARRVERRLAPQRRTVQARGVPSQQQLPISSPSAGVVAAPPRSPLCNQCSASADDPAGFIRDLAQNLNLQKLNDMFLSVQLLNTYATDHDFTLDLTGEFSPGGQGGTPFGPFPTMFPAPYDNHMIEAIVSDYTLNSLFYWMHRKGFLSFRIGPETPKIGELLKTTCSEEEDELEATDPELDTEEERRRKLKRRHLRHLLTHRTKRSAAKEHRVRRQDEGSLSDLGICFGDILPAVREKYPNKKISIQIHTIRAPSIILSAIKGGAALVDLQADADIFIDGTTTKVGTITILAQVTIALQMRGSRLYGMGEITSLKLKDNSGSLGLPQDALDNLGTLGKELLTKLANDALNKGIPINISQSPGLPITIYNPQIMIIEHGLYVAGDITISPALLGTLASSGTCYRY</sequence>
<protein>
    <recommendedName>
        <fullName evidence="9">Lipid-binding serum glycoprotein C-terminal domain-containing protein</fullName>
    </recommendedName>
</protein>
<feature type="domain" description="Lipid-binding serum glycoprotein C-terminal" evidence="6">
    <location>
        <begin position="520"/>
        <end position="784"/>
    </location>
</feature>
<organism evidence="7 8">
    <name type="scientific">Pristionchus mayeri</name>
    <dbReference type="NCBI Taxonomy" id="1317129"/>
    <lineage>
        <taxon>Eukaryota</taxon>
        <taxon>Metazoa</taxon>
        <taxon>Ecdysozoa</taxon>
        <taxon>Nematoda</taxon>
        <taxon>Chromadorea</taxon>
        <taxon>Rhabditida</taxon>
        <taxon>Rhabditina</taxon>
        <taxon>Diplogasteromorpha</taxon>
        <taxon>Diplogasteroidea</taxon>
        <taxon>Neodiplogasteridae</taxon>
        <taxon>Pristionchus</taxon>
    </lineage>
</organism>
<dbReference type="SUPFAM" id="SSF55394">
    <property type="entry name" value="Bactericidal permeability-increasing protein, BPI"/>
    <property type="match status" value="2"/>
</dbReference>
<feature type="signal peptide" evidence="4">
    <location>
        <begin position="1"/>
        <end position="26"/>
    </location>
</feature>
<evidence type="ECO:0008006" key="9">
    <source>
        <dbReference type="Google" id="ProtNLM"/>
    </source>
</evidence>
<dbReference type="AlphaFoldDB" id="A0AAN5I6T1"/>
<evidence type="ECO:0000256" key="3">
    <source>
        <dbReference type="SAM" id="MobiDB-lite"/>
    </source>
</evidence>
<dbReference type="PANTHER" id="PTHR10504">
    <property type="entry name" value="BACTERICIDAL PERMEABILITY-INCREASING BPI PROTEIN-RELATED"/>
    <property type="match status" value="1"/>
</dbReference>
<dbReference type="Pfam" id="PF02886">
    <property type="entry name" value="LBP_BPI_CETP_C"/>
    <property type="match status" value="2"/>
</dbReference>
<feature type="chain" id="PRO_5043012035" description="Lipid-binding serum glycoprotein C-terminal domain-containing protein" evidence="4">
    <location>
        <begin position="27"/>
        <end position="805"/>
    </location>
</feature>
<reference evidence="8" key="1">
    <citation type="submission" date="2022-10" db="EMBL/GenBank/DDBJ databases">
        <title>Genome assembly of Pristionchus species.</title>
        <authorList>
            <person name="Yoshida K."/>
            <person name="Sommer R.J."/>
        </authorList>
    </citation>
    <scope>NUCLEOTIDE SEQUENCE [LARGE SCALE GENOMIC DNA]</scope>
    <source>
        <strain evidence="8">RS5460</strain>
    </source>
</reference>
<dbReference type="Pfam" id="PF01273">
    <property type="entry name" value="LBP_BPI_CETP"/>
    <property type="match status" value="1"/>
</dbReference>
<dbReference type="SMART" id="SM00329">
    <property type="entry name" value="BPI2"/>
    <property type="match status" value="1"/>
</dbReference>
<evidence type="ECO:0000256" key="4">
    <source>
        <dbReference type="SAM" id="SignalP"/>
    </source>
</evidence>
<gene>
    <name evidence="7" type="ORF">PMAYCL1PPCAC_23565</name>
</gene>
<evidence type="ECO:0000313" key="8">
    <source>
        <dbReference type="Proteomes" id="UP001328107"/>
    </source>
</evidence>
<dbReference type="InterPro" id="IPR017943">
    <property type="entry name" value="Bactericidal_perm-incr_a/b_dom"/>
</dbReference>
<dbReference type="EMBL" id="BTRK01000005">
    <property type="protein sequence ID" value="GMR53370.1"/>
    <property type="molecule type" value="Genomic_DNA"/>
</dbReference>
<dbReference type="Proteomes" id="UP001328107">
    <property type="component" value="Unassembled WGS sequence"/>
</dbReference>
<dbReference type="InterPro" id="IPR001124">
    <property type="entry name" value="Lipid-bd_serum_glycop_C"/>
</dbReference>
<feature type="non-terminal residue" evidence="7">
    <location>
        <position position="1"/>
    </location>
</feature>
<feature type="region of interest" description="Disordered" evidence="3">
    <location>
        <begin position="414"/>
        <end position="437"/>
    </location>
</feature>
<dbReference type="Gene3D" id="3.15.10.10">
    <property type="entry name" value="Bactericidal permeability-increasing protein, domain 1"/>
    <property type="match status" value="1"/>
</dbReference>
<proteinExistence type="inferred from homology"/>
<evidence type="ECO:0000259" key="5">
    <source>
        <dbReference type="SMART" id="SM00328"/>
    </source>
</evidence>
<keyword evidence="8" id="KW-1185">Reference proteome</keyword>
<name>A0AAN5I6T1_9BILA</name>
<evidence type="ECO:0000256" key="2">
    <source>
        <dbReference type="ARBA" id="ARBA00023157"/>
    </source>
</evidence>
<feature type="domain" description="Lipid-binding serum glycoprotein N-terminal" evidence="5">
    <location>
        <begin position="81"/>
        <end position="310"/>
    </location>
</feature>
<accession>A0AAN5I6T1</accession>
<dbReference type="PANTHER" id="PTHR10504:SF144">
    <property type="entry name" value="BPI1 DOMAIN-CONTAINING PROTEIN"/>
    <property type="match status" value="1"/>
</dbReference>
<dbReference type="InterPro" id="IPR017942">
    <property type="entry name" value="Lipid-bd_serum_glycop_N"/>
</dbReference>
<dbReference type="GO" id="GO:0008289">
    <property type="term" value="F:lipid binding"/>
    <property type="evidence" value="ECO:0007669"/>
    <property type="project" value="InterPro"/>
</dbReference>
<evidence type="ECO:0000313" key="7">
    <source>
        <dbReference type="EMBL" id="GMR53370.1"/>
    </source>
</evidence>
<dbReference type="SMART" id="SM00328">
    <property type="entry name" value="BPI1"/>
    <property type="match status" value="1"/>
</dbReference>
<dbReference type="InterPro" id="IPR032942">
    <property type="entry name" value="BPI/LBP/Plunc"/>
</dbReference>
<dbReference type="GO" id="GO:0005615">
    <property type="term" value="C:extracellular space"/>
    <property type="evidence" value="ECO:0007669"/>
    <property type="project" value="TreeGrafter"/>
</dbReference>
<comment type="caution">
    <text evidence="7">The sequence shown here is derived from an EMBL/GenBank/DDBJ whole genome shotgun (WGS) entry which is preliminary data.</text>
</comment>